<name>A0A448X7I7_9PLAT</name>
<keyword evidence="7" id="KW-0460">Magnesium</keyword>
<comment type="subunit">
    <text evidence="1">G proteins are composed of 3 units; alpha, beta and gamma. The alpha chain contains the guanine nucleotide binding site.</text>
</comment>
<keyword evidence="9" id="KW-1185">Reference proteome</keyword>
<sequence length="112" mass="12869">MLYLIVFMHYPRDGLLAQQGCQRGYKKIKRNRQSDGEKMDRDVKLLLLGAGESGKSTIVKQLKIIHDNGFSPEERICFKLIVYSNMLQSMIAIIRAMGELRINFSDDDRMAS</sequence>
<evidence type="ECO:0000313" key="8">
    <source>
        <dbReference type="EMBL" id="VEL29984.1"/>
    </source>
</evidence>
<gene>
    <name evidence="8" type="ORF">PXEA_LOCUS23424</name>
</gene>
<accession>A0A448X7I7</accession>
<dbReference type="AlphaFoldDB" id="A0A448X7I7"/>
<dbReference type="GO" id="GO:0046872">
    <property type="term" value="F:metal ion binding"/>
    <property type="evidence" value="ECO:0007669"/>
    <property type="project" value="UniProtKB-KW"/>
</dbReference>
<dbReference type="GO" id="GO:0001664">
    <property type="term" value="F:G protein-coupled receptor binding"/>
    <property type="evidence" value="ECO:0007669"/>
    <property type="project" value="TreeGrafter"/>
</dbReference>
<dbReference type="Pfam" id="PF00503">
    <property type="entry name" value="G-alpha"/>
    <property type="match status" value="1"/>
</dbReference>
<dbReference type="GO" id="GO:0005834">
    <property type="term" value="C:heterotrimeric G-protein complex"/>
    <property type="evidence" value="ECO:0007669"/>
    <property type="project" value="TreeGrafter"/>
</dbReference>
<dbReference type="Proteomes" id="UP000784294">
    <property type="component" value="Unassembled WGS sequence"/>
</dbReference>
<evidence type="ECO:0000256" key="2">
    <source>
        <dbReference type="ARBA" id="ARBA00022723"/>
    </source>
</evidence>
<keyword evidence="4 6" id="KW-0342">GTP-binding</keyword>
<dbReference type="PANTHER" id="PTHR10218">
    <property type="entry name" value="GTP-BINDING PROTEIN ALPHA SUBUNIT"/>
    <property type="match status" value="1"/>
</dbReference>
<evidence type="ECO:0000256" key="4">
    <source>
        <dbReference type="ARBA" id="ARBA00023134"/>
    </source>
</evidence>
<evidence type="ECO:0000256" key="3">
    <source>
        <dbReference type="ARBA" id="ARBA00022741"/>
    </source>
</evidence>
<organism evidence="8 9">
    <name type="scientific">Protopolystoma xenopodis</name>
    <dbReference type="NCBI Taxonomy" id="117903"/>
    <lineage>
        <taxon>Eukaryota</taxon>
        <taxon>Metazoa</taxon>
        <taxon>Spiralia</taxon>
        <taxon>Lophotrochozoa</taxon>
        <taxon>Platyhelminthes</taxon>
        <taxon>Monogenea</taxon>
        <taxon>Polyopisthocotylea</taxon>
        <taxon>Polystomatidea</taxon>
        <taxon>Polystomatidae</taxon>
        <taxon>Protopolystoma</taxon>
    </lineage>
</organism>
<dbReference type="OrthoDB" id="5817230at2759"/>
<dbReference type="GO" id="GO:0007188">
    <property type="term" value="P:adenylate cyclase-modulating G protein-coupled receptor signaling pathway"/>
    <property type="evidence" value="ECO:0007669"/>
    <property type="project" value="TreeGrafter"/>
</dbReference>
<dbReference type="GO" id="GO:0003924">
    <property type="term" value="F:GTPase activity"/>
    <property type="evidence" value="ECO:0007669"/>
    <property type="project" value="InterPro"/>
</dbReference>
<dbReference type="InterPro" id="IPR001019">
    <property type="entry name" value="Gprotein_alpha_su"/>
</dbReference>
<dbReference type="GO" id="GO:0031683">
    <property type="term" value="F:G-protein beta/gamma-subunit complex binding"/>
    <property type="evidence" value="ECO:0007669"/>
    <property type="project" value="InterPro"/>
</dbReference>
<dbReference type="PROSITE" id="PS51882">
    <property type="entry name" value="G_ALPHA"/>
    <property type="match status" value="1"/>
</dbReference>
<keyword evidence="3 6" id="KW-0547">Nucleotide-binding</keyword>
<dbReference type="Gene3D" id="3.40.50.300">
    <property type="entry name" value="P-loop containing nucleotide triphosphate hydrolases"/>
    <property type="match status" value="1"/>
</dbReference>
<feature type="binding site" evidence="7">
    <location>
        <position position="56"/>
    </location>
    <ligand>
        <name>Mg(2+)</name>
        <dbReference type="ChEBI" id="CHEBI:18420"/>
    </ligand>
</feature>
<evidence type="ECO:0000256" key="6">
    <source>
        <dbReference type="PIRSR" id="PIRSR601019-1"/>
    </source>
</evidence>
<dbReference type="FunFam" id="3.40.50.300:FF:000720">
    <property type="entry name" value="Guanine nucleotide-binding protein G(k) subunit alpha"/>
    <property type="match status" value="1"/>
</dbReference>
<dbReference type="Gene3D" id="1.10.400.10">
    <property type="entry name" value="GI Alpha 1, domain 2-like"/>
    <property type="match status" value="1"/>
</dbReference>
<feature type="binding site" evidence="6">
    <location>
        <begin position="52"/>
        <end position="57"/>
    </location>
    <ligand>
        <name>GTP</name>
        <dbReference type="ChEBI" id="CHEBI:37565"/>
    </ligand>
</feature>
<evidence type="ECO:0000256" key="1">
    <source>
        <dbReference type="ARBA" id="ARBA00011356"/>
    </source>
</evidence>
<keyword evidence="5" id="KW-0807">Transducer</keyword>
<evidence type="ECO:0008006" key="10">
    <source>
        <dbReference type="Google" id="ProtNLM"/>
    </source>
</evidence>
<proteinExistence type="predicted"/>
<reference evidence="8" key="1">
    <citation type="submission" date="2018-11" db="EMBL/GenBank/DDBJ databases">
        <authorList>
            <consortium name="Pathogen Informatics"/>
        </authorList>
    </citation>
    <scope>NUCLEOTIDE SEQUENCE</scope>
</reference>
<protein>
    <recommendedName>
        <fullName evidence="10">G-protein alpha subunit</fullName>
    </recommendedName>
</protein>
<dbReference type="GO" id="GO:0005737">
    <property type="term" value="C:cytoplasm"/>
    <property type="evidence" value="ECO:0007669"/>
    <property type="project" value="TreeGrafter"/>
</dbReference>
<comment type="caution">
    <text evidence="8">The sequence shown here is derived from an EMBL/GenBank/DDBJ whole genome shotgun (WGS) entry which is preliminary data.</text>
</comment>
<dbReference type="SUPFAM" id="SSF52540">
    <property type="entry name" value="P-loop containing nucleoside triphosphate hydrolases"/>
    <property type="match status" value="1"/>
</dbReference>
<dbReference type="PANTHER" id="PTHR10218:SF302">
    <property type="entry name" value="GUANINE NUCLEOTIDE-BINDING PROTEIN ALPHA-5 SUBUNIT"/>
    <property type="match status" value="1"/>
</dbReference>
<dbReference type="InterPro" id="IPR027417">
    <property type="entry name" value="P-loop_NTPase"/>
</dbReference>
<dbReference type="EMBL" id="CAAALY010108248">
    <property type="protein sequence ID" value="VEL29984.1"/>
    <property type="molecule type" value="Genomic_DNA"/>
</dbReference>
<dbReference type="SUPFAM" id="SSF47895">
    <property type="entry name" value="Transducin (alpha subunit), insertion domain"/>
    <property type="match status" value="1"/>
</dbReference>
<evidence type="ECO:0000256" key="7">
    <source>
        <dbReference type="PIRSR" id="PIRSR601019-2"/>
    </source>
</evidence>
<dbReference type="GO" id="GO:0005525">
    <property type="term" value="F:GTP binding"/>
    <property type="evidence" value="ECO:0007669"/>
    <property type="project" value="UniProtKB-KW"/>
</dbReference>
<keyword evidence="2 7" id="KW-0479">Metal-binding</keyword>
<evidence type="ECO:0000256" key="5">
    <source>
        <dbReference type="ARBA" id="ARBA00023224"/>
    </source>
</evidence>
<evidence type="ECO:0000313" key="9">
    <source>
        <dbReference type="Proteomes" id="UP000784294"/>
    </source>
</evidence>
<dbReference type="InterPro" id="IPR011025">
    <property type="entry name" value="GproteinA_insert"/>
</dbReference>